<keyword evidence="3" id="KW-1185">Reference proteome</keyword>
<dbReference type="Proteomes" id="UP001642540">
    <property type="component" value="Unassembled WGS sequence"/>
</dbReference>
<feature type="region of interest" description="Disordered" evidence="1">
    <location>
        <begin position="76"/>
        <end position="104"/>
    </location>
</feature>
<evidence type="ECO:0000256" key="1">
    <source>
        <dbReference type="SAM" id="MobiDB-lite"/>
    </source>
</evidence>
<evidence type="ECO:0000313" key="2">
    <source>
        <dbReference type="EMBL" id="CAL8131204.1"/>
    </source>
</evidence>
<evidence type="ECO:0000313" key="3">
    <source>
        <dbReference type="Proteomes" id="UP001642540"/>
    </source>
</evidence>
<sequence>MAPVKNISDVSKEARPLRHCRKTNQVAICKKNVKNLWICACSKHSFKISPPPCHDKNQDEKWLNGNLTLISQQNLASASMSTTVPKPAAESSVLGSADKSINTP</sequence>
<comment type="caution">
    <text evidence="2">The sequence shown here is derived from an EMBL/GenBank/DDBJ whole genome shotgun (WGS) entry which is preliminary data.</text>
</comment>
<organism evidence="2 3">
    <name type="scientific">Orchesella dallaii</name>
    <dbReference type="NCBI Taxonomy" id="48710"/>
    <lineage>
        <taxon>Eukaryota</taxon>
        <taxon>Metazoa</taxon>
        <taxon>Ecdysozoa</taxon>
        <taxon>Arthropoda</taxon>
        <taxon>Hexapoda</taxon>
        <taxon>Collembola</taxon>
        <taxon>Entomobryomorpha</taxon>
        <taxon>Entomobryoidea</taxon>
        <taxon>Orchesellidae</taxon>
        <taxon>Orchesellinae</taxon>
        <taxon>Orchesella</taxon>
    </lineage>
</organism>
<proteinExistence type="predicted"/>
<protein>
    <submittedName>
        <fullName evidence="2">Uncharacterized protein</fullName>
    </submittedName>
</protein>
<accession>A0ABP1RMW7</accession>
<gene>
    <name evidence="2" type="ORF">ODALV1_LOCUS24073</name>
</gene>
<reference evidence="2 3" key="1">
    <citation type="submission" date="2024-08" db="EMBL/GenBank/DDBJ databases">
        <authorList>
            <person name="Cucini C."/>
            <person name="Frati F."/>
        </authorList>
    </citation>
    <scope>NUCLEOTIDE SEQUENCE [LARGE SCALE GENOMIC DNA]</scope>
</reference>
<name>A0ABP1RMW7_9HEXA</name>
<dbReference type="EMBL" id="CAXLJM020000086">
    <property type="protein sequence ID" value="CAL8131204.1"/>
    <property type="molecule type" value="Genomic_DNA"/>
</dbReference>